<protein>
    <submittedName>
        <fullName evidence="2">Uncharacterized protein</fullName>
    </submittedName>
</protein>
<accession>A0A8C3C1H1</accession>
<dbReference type="Ensembl" id="ENSCMMT00000016067.1">
    <property type="protein sequence ID" value="ENSCMMP00000014582.1"/>
    <property type="gene ID" value="ENSCMMG00000009298.1"/>
</dbReference>
<name>A0A8C3C1H1_CAIMO</name>
<sequence>MKPVHPCSSAVQNHQTGLMVGAGLCLGGLTSLFIVFKQWKQTAVVKLCLGWPE</sequence>
<reference evidence="2" key="3">
    <citation type="submission" date="2025-09" db="UniProtKB">
        <authorList>
            <consortium name="Ensembl"/>
        </authorList>
    </citation>
    <scope>IDENTIFICATION</scope>
</reference>
<dbReference type="Proteomes" id="UP000694556">
    <property type="component" value="Chromosome 3"/>
</dbReference>
<reference evidence="2" key="2">
    <citation type="submission" date="2025-08" db="UniProtKB">
        <authorList>
            <consortium name="Ensembl"/>
        </authorList>
    </citation>
    <scope>IDENTIFICATION</scope>
</reference>
<keyword evidence="3" id="KW-1185">Reference proteome</keyword>
<keyword evidence="1" id="KW-0812">Transmembrane</keyword>
<evidence type="ECO:0000313" key="3">
    <source>
        <dbReference type="Proteomes" id="UP000694556"/>
    </source>
</evidence>
<feature type="transmembrane region" description="Helical" evidence="1">
    <location>
        <begin position="18"/>
        <end position="36"/>
    </location>
</feature>
<proteinExistence type="predicted"/>
<organism evidence="2 3">
    <name type="scientific">Cairina moschata</name>
    <name type="common">Muscovy duck</name>
    <dbReference type="NCBI Taxonomy" id="8855"/>
    <lineage>
        <taxon>Eukaryota</taxon>
        <taxon>Metazoa</taxon>
        <taxon>Chordata</taxon>
        <taxon>Craniata</taxon>
        <taxon>Vertebrata</taxon>
        <taxon>Euteleostomi</taxon>
        <taxon>Archelosauria</taxon>
        <taxon>Archosauria</taxon>
        <taxon>Dinosauria</taxon>
        <taxon>Saurischia</taxon>
        <taxon>Theropoda</taxon>
        <taxon>Coelurosauria</taxon>
        <taxon>Aves</taxon>
        <taxon>Neognathae</taxon>
        <taxon>Galloanserae</taxon>
        <taxon>Anseriformes</taxon>
        <taxon>Anatidae</taxon>
        <taxon>Anatinae</taxon>
        <taxon>Cairina</taxon>
    </lineage>
</organism>
<evidence type="ECO:0000256" key="1">
    <source>
        <dbReference type="SAM" id="Phobius"/>
    </source>
</evidence>
<keyword evidence="1" id="KW-1133">Transmembrane helix</keyword>
<dbReference type="AlphaFoldDB" id="A0A8C3C1H1"/>
<keyword evidence="1" id="KW-0472">Membrane</keyword>
<evidence type="ECO:0000313" key="2">
    <source>
        <dbReference type="Ensembl" id="ENSCMMP00000014582.1"/>
    </source>
</evidence>
<reference evidence="2" key="1">
    <citation type="submission" date="2018-09" db="EMBL/GenBank/DDBJ databases">
        <title>Common duck and Muscovy duck high density SNP chip.</title>
        <authorList>
            <person name="Vignal A."/>
            <person name="Thebault N."/>
            <person name="Warren W.C."/>
        </authorList>
    </citation>
    <scope>NUCLEOTIDE SEQUENCE [LARGE SCALE GENOMIC DNA]</scope>
</reference>